<reference evidence="2" key="1">
    <citation type="journal article" date="2019" name="Int. J. Syst. Evol. Microbiol.">
        <title>The Global Catalogue of Microorganisms (GCM) 10K type strain sequencing project: providing services to taxonomists for standard genome sequencing and annotation.</title>
        <authorList>
            <consortium name="The Broad Institute Genomics Platform"/>
            <consortium name="The Broad Institute Genome Sequencing Center for Infectious Disease"/>
            <person name="Wu L."/>
            <person name="Ma J."/>
        </authorList>
    </citation>
    <scope>NUCLEOTIDE SEQUENCE [LARGE SCALE GENOMIC DNA]</scope>
    <source>
        <strain evidence="2">CECT 7226</strain>
    </source>
</reference>
<dbReference type="EMBL" id="JAUFQY010000001">
    <property type="protein sequence ID" value="MDN3699899.1"/>
    <property type="molecule type" value="Genomic_DNA"/>
</dbReference>
<accession>A0ABT8CH54</accession>
<name>A0ABT8CH54_9VIBR</name>
<proteinExistence type="predicted"/>
<dbReference type="Proteomes" id="UP001223712">
    <property type="component" value="Unassembled WGS sequence"/>
</dbReference>
<keyword evidence="2" id="KW-1185">Reference proteome</keyword>
<comment type="caution">
    <text evidence="1">The sequence shown here is derived from an EMBL/GenBank/DDBJ whole genome shotgun (WGS) entry which is preliminary data.</text>
</comment>
<dbReference type="RefSeq" id="WP_261839280.1">
    <property type="nucleotide sequence ID" value="NZ_AP025458.1"/>
</dbReference>
<evidence type="ECO:0000313" key="1">
    <source>
        <dbReference type="EMBL" id="MDN3699899.1"/>
    </source>
</evidence>
<sequence>MFSWVTVPLFVMTRMQVSTINKLVLWGGNQTTKDKDTLSAGLKWVTAMWVFTAWLSLISTKPPLV</sequence>
<evidence type="ECO:0000313" key="2">
    <source>
        <dbReference type="Proteomes" id="UP001223712"/>
    </source>
</evidence>
<organism evidence="1 2">
    <name type="scientific">Vibrio artabrorum</name>
    <dbReference type="NCBI Taxonomy" id="446374"/>
    <lineage>
        <taxon>Bacteria</taxon>
        <taxon>Pseudomonadati</taxon>
        <taxon>Pseudomonadota</taxon>
        <taxon>Gammaproteobacteria</taxon>
        <taxon>Vibrionales</taxon>
        <taxon>Vibrionaceae</taxon>
        <taxon>Vibrio</taxon>
    </lineage>
</organism>
<protein>
    <submittedName>
        <fullName evidence="1">Uncharacterized protein</fullName>
    </submittedName>
</protein>
<gene>
    <name evidence="1" type="ORF">QWY96_01325</name>
</gene>